<dbReference type="GO" id="GO:0006412">
    <property type="term" value="P:translation"/>
    <property type="evidence" value="ECO:0007669"/>
    <property type="project" value="InterPro"/>
</dbReference>
<name>A0A212D5M8_CEREH</name>
<dbReference type="PANTHER" id="PTHR45722:SF2">
    <property type="entry name" value="LARGE RIBOSOMAL SUBUNIT PROTEIN UL29-RELATED"/>
    <property type="match status" value="1"/>
</dbReference>
<comment type="caution">
    <text evidence="2">The sequence shown here is derived from an EMBL/GenBank/DDBJ whole genome shotgun (WGS) entry which is preliminary data.</text>
</comment>
<dbReference type="GO" id="GO:0003729">
    <property type="term" value="F:mRNA binding"/>
    <property type="evidence" value="ECO:0007669"/>
    <property type="project" value="TreeGrafter"/>
</dbReference>
<dbReference type="AlphaFoldDB" id="A0A212D5M8"/>
<evidence type="ECO:0000313" key="3">
    <source>
        <dbReference type="Proteomes" id="UP000242450"/>
    </source>
</evidence>
<protein>
    <recommendedName>
        <fullName evidence="1">Large ribosomal subunit protein uL29</fullName>
    </recommendedName>
</protein>
<keyword evidence="3" id="KW-1185">Reference proteome</keyword>
<organism evidence="2 3">
    <name type="scientific">Cervus elaphus hippelaphus</name>
    <name type="common">European red deer</name>
    <dbReference type="NCBI Taxonomy" id="46360"/>
    <lineage>
        <taxon>Eukaryota</taxon>
        <taxon>Metazoa</taxon>
        <taxon>Chordata</taxon>
        <taxon>Craniata</taxon>
        <taxon>Vertebrata</taxon>
        <taxon>Euteleostomi</taxon>
        <taxon>Mammalia</taxon>
        <taxon>Eutheria</taxon>
        <taxon>Laurasiatheria</taxon>
        <taxon>Artiodactyla</taxon>
        <taxon>Ruminantia</taxon>
        <taxon>Pecora</taxon>
        <taxon>Cervidae</taxon>
        <taxon>Cervinae</taxon>
        <taxon>Cervus</taxon>
    </lineage>
</organism>
<accession>A0A212D5M8</accession>
<gene>
    <name evidence="2" type="ORF">Celaphus_00017415</name>
</gene>
<reference evidence="2 3" key="1">
    <citation type="journal article" date="2018" name="Mol. Genet. Genomics">
        <title>The red deer Cervus elaphus genome CerEla1.0: sequencing, annotating, genes, and chromosomes.</title>
        <authorList>
            <person name="Bana N.A."/>
            <person name="Nyiri A."/>
            <person name="Nagy J."/>
            <person name="Frank K."/>
            <person name="Nagy T."/>
            <person name="Steger V."/>
            <person name="Schiller M."/>
            <person name="Lakatos P."/>
            <person name="Sugar L."/>
            <person name="Horn P."/>
            <person name="Barta E."/>
            <person name="Orosz L."/>
        </authorList>
    </citation>
    <scope>NUCLEOTIDE SEQUENCE [LARGE SCALE GENOMIC DNA]</scope>
    <source>
        <strain evidence="2">Hungarian</strain>
    </source>
</reference>
<dbReference type="InterPro" id="IPR045059">
    <property type="entry name" value="Ribosomal_uL29_euk"/>
</dbReference>
<evidence type="ECO:0000313" key="2">
    <source>
        <dbReference type="EMBL" id="OWK13557.1"/>
    </source>
</evidence>
<dbReference type="PANTHER" id="PTHR45722">
    <property type="entry name" value="60S RIBOSOMAL PROTEIN L35"/>
    <property type="match status" value="1"/>
</dbReference>
<dbReference type="GO" id="GO:0003735">
    <property type="term" value="F:structural constituent of ribosome"/>
    <property type="evidence" value="ECO:0007669"/>
    <property type="project" value="InterPro"/>
</dbReference>
<evidence type="ECO:0000256" key="1">
    <source>
        <dbReference type="ARBA" id="ARBA00035204"/>
    </source>
</evidence>
<sequence length="82" mass="9835">MSLNCQAAQHPNYLKTRVVCKSIAFVLTTINQTQKENLRKFYKSTKYKPLELQPKKRRAMHCQLNMHEENLKTTQQQQKEWL</sequence>
<dbReference type="InterPro" id="IPR036049">
    <property type="entry name" value="Ribosomal_uL29_sf"/>
</dbReference>
<dbReference type="Gene3D" id="6.10.250.3450">
    <property type="match status" value="1"/>
</dbReference>
<dbReference type="GO" id="GO:0000463">
    <property type="term" value="P:maturation of LSU-rRNA from tricistronic rRNA transcript (SSU-rRNA, 5.8S rRNA, LSU-rRNA)"/>
    <property type="evidence" value="ECO:0007669"/>
    <property type="project" value="InterPro"/>
</dbReference>
<dbReference type="GO" id="GO:0022625">
    <property type="term" value="C:cytosolic large ribosomal subunit"/>
    <property type="evidence" value="ECO:0007669"/>
    <property type="project" value="InterPro"/>
</dbReference>
<dbReference type="Proteomes" id="UP000242450">
    <property type="component" value="Chromosome 6"/>
</dbReference>
<dbReference type="EMBL" id="MKHE01000006">
    <property type="protein sequence ID" value="OWK13557.1"/>
    <property type="molecule type" value="Genomic_DNA"/>
</dbReference>
<dbReference type="OrthoDB" id="528635at2759"/>
<dbReference type="Gene3D" id="1.10.287.310">
    <property type="match status" value="1"/>
</dbReference>
<proteinExistence type="predicted"/>